<reference evidence="15" key="1">
    <citation type="submission" date="2020-05" db="UniProtKB">
        <authorList>
            <consortium name="EnsemblMetazoa"/>
        </authorList>
    </citation>
    <scope>IDENTIFICATION</scope>
    <source>
        <strain evidence="15">Yale</strain>
    </source>
</reference>
<dbReference type="VEuPathDB" id="VectorBase:GMOY009437"/>
<evidence type="ECO:0000256" key="4">
    <source>
        <dbReference type="ARBA" id="ARBA00022989"/>
    </source>
</evidence>
<dbReference type="GO" id="GO:0006898">
    <property type="term" value="P:receptor-mediated endocytosis"/>
    <property type="evidence" value="ECO:0007669"/>
    <property type="project" value="TreeGrafter"/>
</dbReference>
<dbReference type="InterPro" id="IPR023415">
    <property type="entry name" value="LDLR_class-A_CS"/>
</dbReference>
<dbReference type="SMART" id="SM00020">
    <property type="entry name" value="Tryp_SPc"/>
    <property type="match status" value="1"/>
</dbReference>
<dbReference type="PhylomeDB" id="A0A1B0G7Z8"/>
<dbReference type="GO" id="GO:0004252">
    <property type="term" value="F:serine-type endopeptidase activity"/>
    <property type="evidence" value="ECO:0007669"/>
    <property type="project" value="InterPro"/>
</dbReference>
<evidence type="ECO:0000256" key="1">
    <source>
        <dbReference type="ARBA" id="ARBA00004167"/>
    </source>
</evidence>
<evidence type="ECO:0000313" key="16">
    <source>
        <dbReference type="Proteomes" id="UP000092444"/>
    </source>
</evidence>
<dbReference type="GO" id="GO:0042562">
    <property type="term" value="F:hormone binding"/>
    <property type="evidence" value="ECO:0007669"/>
    <property type="project" value="TreeGrafter"/>
</dbReference>
<organism evidence="15 16">
    <name type="scientific">Glossina morsitans morsitans</name>
    <name type="common">Savannah tsetse fly</name>
    <dbReference type="NCBI Taxonomy" id="37546"/>
    <lineage>
        <taxon>Eukaryota</taxon>
        <taxon>Metazoa</taxon>
        <taxon>Ecdysozoa</taxon>
        <taxon>Arthropoda</taxon>
        <taxon>Hexapoda</taxon>
        <taxon>Insecta</taxon>
        <taxon>Pterygota</taxon>
        <taxon>Neoptera</taxon>
        <taxon>Endopterygota</taxon>
        <taxon>Diptera</taxon>
        <taxon>Brachycera</taxon>
        <taxon>Muscomorpha</taxon>
        <taxon>Hippoboscoidea</taxon>
        <taxon>Glossinidae</taxon>
        <taxon>Glossina</taxon>
    </lineage>
</organism>
<dbReference type="GO" id="GO:0043235">
    <property type="term" value="C:receptor complex"/>
    <property type="evidence" value="ECO:0007669"/>
    <property type="project" value="TreeGrafter"/>
</dbReference>
<keyword evidence="2 11" id="KW-0812">Transmembrane</keyword>
<feature type="disulfide bond" evidence="9">
    <location>
        <begin position="171"/>
        <end position="189"/>
    </location>
</feature>
<dbReference type="EMBL" id="CCAG010010584">
    <property type="status" value="NOT_ANNOTATED_CDS"/>
    <property type="molecule type" value="Genomic_DNA"/>
</dbReference>
<feature type="disulfide bond" evidence="9">
    <location>
        <begin position="82"/>
        <end position="100"/>
    </location>
</feature>
<dbReference type="InterPro" id="IPR000436">
    <property type="entry name" value="Sushi_SCR_CCP_dom"/>
</dbReference>
<feature type="chain" id="PRO_5008407979" evidence="12">
    <location>
        <begin position="29"/>
        <end position="587"/>
    </location>
</feature>
<evidence type="ECO:0000256" key="11">
    <source>
        <dbReference type="SAM" id="Phobius"/>
    </source>
</evidence>
<keyword evidence="5 11" id="KW-0472">Membrane</keyword>
<name>A0A1B0G7Z8_GLOMM</name>
<keyword evidence="7" id="KW-0675">Receptor</keyword>
<evidence type="ECO:0000256" key="9">
    <source>
        <dbReference type="PROSITE-ProRule" id="PRU00124"/>
    </source>
</evidence>
<dbReference type="InterPro" id="IPR002172">
    <property type="entry name" value="LDrepeatLR_classA_rpt"/>
</dbReference>
<keyword evidence="4 11" id="KW-1133">Transmembrane helix</keyword>
<dbReference type="PROSITE" id="PS50068">
    <property type="entry name" value="LDLRA_2"/>
    <property type="match status" value="4"/>
</dbReference>
<feature type="transmembrane region" description="Helical" evidence="11">
    <location>
        <begin position="566"/>
        <end position="583"/>
    </location>
</feature>
<dbReference type="AlphaFoldDB" id="A0A1B0G7Z8"/>
<dbReference type="Pfam" id="PF00084">
    <property type="entry name" value="Sushi"/>
    <property type="match status" value="1"/>
</dbReference>
<evidence type="ECO:0000256" key="7">
    <source>
        <dbReference type="ARBA" id="ARBA00023170"/>
    </source>
</evidence>
<evidence type="ECO:0000256" key="12">
    <source>
        <dbReference type="SAM" id="SignalP"/>
    </source>
</evidence>
<comment type="caution">
    <text evidence="10">Lacks conserved residue(s) required for the propagation of feature annotation.</text>
</comment>
<dbReference type="CDD" id="cd00112">
    <property type="entry name" value="LDLa"/>
    <property type="match status" value="4"/>
</dbReference>
<comment type="subcellular location">
    <subcellularLocation>
        <location evidence="1">Membrane</location>
        <topology evidence="1">Single-pass membrane protein</topology>
    </subcellularLocation>
</comment>
<dbReference type="InterPro" id="IPR043504">
    <property type="entry name" value="Peptidase_S1_PA_chymotrypsin"/>
</dbReference>
<proteinExistence type="predicted"/>
<feature type="disulfide bond" evidence="9">
    <location>
        <begin position="94"/>
        <end position="109"/>
    </location>
</feature>
<keyword evidence="8" id="KW-0325">Glycoprotein</keyword>
<dbReference type="EnsemblMetazoa" id="GMOY009437-RA">
    <property type="protein sequence ID" value="GMOY009437-PA"/>
    <property type="gene ID" value="GMOY009437"/>
</dbReference>
<feature type="signal peptide" evidence="12">
    <location>
        <begin position="1"/>
        <end position="28"/>
    </location>
</feature>
<feature type="disulfide bond" evidence="9">
    <location>
        <begin position="164"/>
        <end position="176"/>
    </location>
</feature>
<evidence type="ECO:0000259" key="14">
    <source>
        <dbReference type="PROSITE" id="PS50923"/>
    </source>
</evidence>
<evidence type="ECO:0000256" key="10">
    <source>
        <dbReference type="PROSITE-ProRule" id="PRU00302"/>
    </source>
</evidence>
<dbReference type="SUPFAM" id="SSF57535">
    <property type="entry name" value="Complement control module/SCR domain"/>
    <property type="match status" value="1"/>
</dbReference>
<dbReference type="PANTHER" id="PTHR22722:SF14">
    <property type="entry name" value="MEGALIN, ISOFORM A"/>
    <property type="match status" value="1"/>
</dbReference>
<dbReference type="Gene3D" id="2.10.70.10">
    <property type="entry name" value="Complement Module, domain 1"/>
    <property type="match status" value="1"/>
</dbReference>
<dbReference type="InterPro" id="IPR001254">
    <property type="entry name" value="Trypsin_dom"/>
</dbReference>
<dbReference type="PROSITE" id="PS50240">
    <property type="entry name" value="TRYPSIN_DOM"/>
    <property type="match status" value="1"/>
</dbReference>
<evidence type="ECO:0000256" key="2">
    <source>
        <dbReference type="ARBA" id="ARBA00022692"/>
    </source>
</evidence>
<keyword evidence="6 9" id="KW-1015">Disulfide bond</keyword>
<evidence type="ECO:0000256" key="8">
    <source>
        <dbReference type="ARBA" id="ARBA00023180"/>
    </source>
</evidence>
<dbReference type="InterPro" id="IPR036055">
    <property type="entry name" value="LDL_receptor-like_sf"/>
</dbReference>
<evidence type="ECO:0000256" key="5">
    <source>
        <dbReference type="ARBA" id="ARBA00023136"/>
    </source>
</evidence>
<dbReference type="Gene3D" id="4.10.400.10">
    <property type="entry name" value="Low-density Lipoprotein Receptor"/>
    <property type="match status" value="4"/>
</dbReference>
<evidence type="ECO:0000256" key="3">
    <source>
        <dbReference type="ARBA" id="ARBA00022737"/>
    </source>
</evidence>
<dbReference type="PROSITE" id="PS01209">
    <property type="entry name" value="LDLRA_1"/>
    <property type="match status" value="3"/>
</dbReference>
<dbReference type="GO" id="GO:0016324">
    <property type="term" value="C:apical plasma membrane"/>
    <property type="evidence" value="ECO:0007669"/>
    <property type="project" value="TreeGrafter"/>
</dbReference>
<dbReference type="Gene3D" id="2.40.10.10">
    <property type="entry name" value="Trypsin-like serine proteases"/>
    <property type="match status" value="1"/>
</dbReference>
<dbReference type="GO" id="GO:0006508">
    <property type="term" value="P:proteolysis"/>
    <property type="evidence" value="ECO:0007669"/>
    <property type="project" value="InterPro"/>
</dbReference>
<keyword evidence="3" id="KW-0677">Repeat</keyword>
<keyword evidence="10" id="KW-0768">Sushi</keyword>
<evidence type="ECO:0000256" key="6">
    <source>
        <dbReference type="ARBA" id="ARBA00023157"/>
    </source>
</evidence>
<protein>
    <submittedName>
        <fullName evidence="15">Uncharacterized protein</fullName>
    </submittedName>
</protein>
<evidence type="ECO:0000313" key="15">
    <source>
        <dbReference type="EnsemblMetazoa" id="GMOY009437-PA"/>
    </source>
</evidence>
<dbReference type="InterPro" id="IPR009003">
    <property type="entry name" value="Peptidase_S1_PA"/>
</dbReference>
<dbReference type="Proteomes" id="UP000092444">
    <property type="component" value="Unassembled WGS sequence"/>
</dbReference>
<dbReference type="InterPro" id="IPR035976">
    <property type="entry name" value="Sushi/SCR/CCP_sf"/>
</dbReference>
<feature type="disulfide bond" evidence="9">
    <location>
        <begin position="32"/>
        <end position="44"/>
    </location>
</feature>
<dbReference type="PROSITE" id="PS50923">
    <property type="entry name" value="SUSHI"/>
    <property type="match status" value="1"/>
</dbReference>
<dbReference type="InterPro" id="IPR051221">
    <property type="entry name" value="LDLR-related"/>
</dbReference>
<dbReference type="CDD" id="cd00033">
    <property type="entry name" value="CCP"/>
    <property type="match status" value="1"/>
</dbReference>
<dbReference type="SUPFAM" id="SSF50494">
    <property type="entry name" value="Trypsin-like serine proteases"/>
    <property type="match status" value="1"/>
</dbReference>
<evidence type="ECO:0000259" key="13">
    <source>
        <dbReference type="PROSITE" id="PS50240"/>
    </source>
</evidence>
<keyword evidence="12" id="KW-0732">Signal</keyword>
<accession>A0A1B0G7Z8</accession>
<dbReference type="Pfam" id="PF00089">
    <property type="entry name" value="Trypsin"/>
    <property type="match status" value="1"/>
</dbReference>
<keyword evidence="16" id="KW-1185">Reference proteome</keyword>
<dbReference type="SMART" id="SM00192">
    <property type="entry name" value="LDLa"/>
    <property type="match status" value="4"/>
</dbReference>
<dbReference type="STRING" id="37546.A0A1B0G7Z8"/>
<feature type="domain" description="Sushi" evidence="14">
    <location>
        <begin position="220"/>
        <end position="286"/>
    </location>
</feature>
<sequence length="587" mass="64543">MSAYKSNIIYFGICCVLIKTLLVSEVIAQQQCGTAQWDCNNGQCISENARCDGMTDCQDGSDETAENCIQGYATCHAFGFKCAYGACVADGYRCNGRKDCADNSDELVCDDKKLDKLQGNCSSGTDFECSQSKECISKGNMCNGIKDCTDGSDETLQLCVGFDCPDGAFHCGYGACISGTAKCNGVRDCADGSDEAWDLCGYPRPVNKATSSLSDTRDENKCQLPENYPHLVARLHPQNETIPLGAWVGNYEIVHLECSNGYRIMTDDSLNCQNGKWTAEFPTCAEYCDGLSLLGLSTFYVCINNFMAARQCTRVQPNTEVIVGCNVGYEGFGNTSPLIRCTSDVQEKMNADVFQVAAGKYYRDYDTAKDPTAQISDIAEIAISPSFQYGKDKILEDIAVVKLKTPFVFNENISAVCLRFDARANSYVPNDWAGTIVGYGDTETEYKRIQRVPMKSLSFHSCQLRQQANLADDKFCLQNEDSATICRGDSGGGFVIQNAVTKRHELLGVISYTRFSNAECVREGILTATNVNYMSDEVIKFVSLTYAKTLKVSEESPSYSFLPHKYSIIYIGMCSVLMKILFVNKGK</sequence>
<dbReference type="PRINTS" id="PR00261">
    <property type="entry name" value="LDLRECEPTOR"/>
</dbReference>
<dbReference type="PANTHER" id="PTHR22722">
    <property type="entry name" value="LOW-DENSITY LIPOPROTEIN RECEPTOR-RELATED PROTEIN 2-RELATED"/>
    <property type="match status" value="1"/>
</dbReference>
<feature type="disulfide bond" evidence="9">
    <location>
        <begin position="75"/>
        <end position="87"/>
    </location>
</feature>
<feature type="domain" description="Peptidase S1" evidence="13">
    <location>
        <begin position="264"/>
        <end position="543"/>
    </location>
</feature>
<dbReference type="Pfam" id="PF00057">
    <property type="entry name" value="Ldl_recept_a"/>
    <property type="match status" value="4"/>
</dbReference>
<feature type="disulfide bond" evidence="9">
    <location>
        <begin position="39"/>
        <end position="57"/>
    </location>
</feature>
<dbReference type="SUPFAM" id="SSF57424">
    <property type="entry name" value="LDL receptor-like module"/>
    <property type="match status" value="4"/>
</dbReference>